<keyword evidence="1" id="KW-0804">Transcription</keyword>
<dbReference type="AlphaFoldDB" id="A0A6G7VCX2"/>
<dbReference type="SUPFAM" id="SSF55021">
    <property type="entry name" value="ACT-like"/>
    <property type="match status" value="2"/>
</dbReference>
<evidence type="ECO:0000313" key="3">
    <source>
        <dbReference type="EMBL" id="QIK37923.1"/>
    </source>
</evidence>
<dbReference type="InterPro" id="IPR002912">
    <property type="entry name" value="ACT_dom"/>
</dbReference>
<proteinExistence type="predicted"/>
<dbReference type="InterPro" id="IPR050990">
    <property type="entry name" value="UPF0237/GcvR_regulator"/>
</dbReference>
<dbReference type="PROSITE" id="PS51671">
    <property type="entry name" value="ACT"/>
    <property type="match status" value="2"/>
</dbReference>
<evidence type="ECO:0000313" key="4">
    <source>
        <dbReference type="Proteomes" id="UP000502699"/>
    </source>
</evidence>
<dbReference type="Gene3D" id="3.30.70.260">
    <property type="match status" value="2"/>
</dbReference>
<reference evidence="4" key="1">
    <citation type="submission" date="2020-01" db="EMBL/GenBank/DDBJ databases">
        <title>Caldichromatium gen. nov., sp. nov., a thermophilic purple sulfur bacterium member of the family Chromatiaceae isolated from Nakabusa hot spring, Japan.</title>
        <authorList>
            <person name="Saini M.K."/>
            <person name="Hanada S."/>
            <person name="Tank M."/>
        </authorList>
    </citation>
    <scope>NUCLEOTIDE SEQUENCE [LARGE SCALE GENOMIC DNA]</scope>
    <source>
        <strain evidence="4">No.7</strain>
    </source>
</reference>
<dbReference type="Proteomes" id="UP000502699">
    <property type="component" value="Chromosome"/>
</dbReference>
<dbReference type="PANTHER" id="PTHR34875">
    <property type="entry name" value="UPF0237 PROTEIN MJ1558"/>
    <property type="match status" value="1"/>
</dbReference>
<keyword evidence="4" id="KW-1185">Reference proteome</keyword>
<keyword evidence="1" id="KW-0678">Repressor</keyword>
<dbReference type="CDD" id="cd04869">
    <property type="entry name" value="ACT_GcvR_2"/>
    <property type="match status" value="1"/>
</dbReference>
<dbReference type="EMBL" id="CP048029">
    <property type="protein sequence ID" value="QIK37923.1"/>
    <property type="molecule type" value="Genomic_DNA"/>
</dbReference>
<gene>
    <name evidence="3" type="ORF">GWK36_07900</name>
</gene>
<evidence type="ECO:0000259" key="2">
    <source>
        <dbReference type="PROSITE" id="PS51671"/>
    </source>
</evidence>
<dbReference type="GO" id="GO:0006355">
    <property type="term" value="P:regulation of DNA-templated transcription"/>
    <property type="evidence" value="ECO:0007669"/>
    <property type="project" value="UniProtKB-UniRule"/>
</dbReference>
<protein>
    <recommendedName>
        <fullName evidence="1">Glycine cleavage system transcriptional repressor</fullName>
    </recommendedName>
</protein>
<dbReference type="GO" id="GO:0005737">
    <property type="term" value="C:cytoplasm"/>
    <property type="evidence" value="ECO:0007669"/>
    <property type="project" value="UniProtKB-SubCell"/>
</dbReference>
<evidence type="ECO:0000256" key="1">
    <source>
        <dbReference type="PIRNR" id="PIRNR028103"/>
    </source>
</evidence>
<dbReference type="RefSeq" id="WP_166270686.1">
    <property type="nucleotide sequence ID" value="NZ_CP048029.1"/>
</dbReference>
<dbReference type="FunFam" id="3.30.70.260:FF:000005">
    <property type="entry name" value="Glycine cleavage system transcriptional repressor"/>
    <property type="match status" value="1"/>
</dbReference>
<dbReference type="CDD" id="cd04893">
    <property type="entry name" value="ACT_GcvR_1"/>
    <property type="match status" value="1"/>
</dbReference>
<name>A0A6G7VCX2_9GAMM</name>
<dbReference type="PIRSF" id="PIRSF028103">
    <property type="entry name" value="GcvR"/>
    <property type="match status" value="1"/>
</dbReference>
<dbReference type="InterPro" id="IPR016867">
    <property type="entry name" value="GcvR"/>
</dbReference>
<dbReference type="KEGG" id="cjap:GWK36_07900"/>
<sequence>MTRQQQKTYLVISALGEDRPGIVSQLSKLILDQGCNIEDSRMTVLGGEFAAMLLVEGKWNMLAKIENALPEIERQLGLTIVCKRTGERASGHNLLPYAVDVVAMDHPGIINQLASFFAERDINIEDLSTTTYAAAHTGTPMFAVHMTVGIPADIHIAALREDFMDYCDALNLDAVLEPVKG</sequence>
<keyword evidence="1" id="KW-0963">Cytoplasm</keyword>
<organism evidence="3 4">
    <name type="scientific">Caldichromatium japonicum</name>
    <dbReference type="NCBI Taxonomy" id="2699430"/>
    <lineage>
        <taxon>Bacteria</taxon>
        <taxon>Pseudomonadati</taxon>
        <taxon>Pseudomonadota</taxon>
        <taxon>Gammaproteobacteria</taxon>
        <taxon>Chromatiales</taxon>
        <taxon>Chromatiaceae</taxon>
        <taxon>Caldichromatium</taxon>
    </lineage>
</organism>
<dbReference type="PANTHER" id="PTHR34875:SF5">
    <property type="entry name" value="GLYCINE CLEAVAGE SYSTEM TRANSCRIPTIONAL REPRESSOR"/>
    <property type="match status" value="1"/>
</dbReference>
<feature type="domain" description="ACT" evidence="2">
    <location>
        <begin position="11"/>
        <end position="87"/>
    </location>
</feature>
<dbReference type="InterPro" id="IPR045865">
    <property type="entry name" value="ACT-like_dom_sf"/>
</dbReference>
<accession>A0A6G7VCX2</accession>
<comment type="subcellular location">
    <subcellularLocation>
        <location evidence="1">Cytoplasm</location>
    </subcellularLocation>
</comment>
<dbReference type="Pfam" id="PF13740">
    <property type="entry name" value="ACT_6"/>
    <property type="match status" value="1"/>
</dbReference>
<feature type="domain" description="ACT" evidence="2">
    <location>
        <begin position="98"/>
        <end position="177"/>
    </location>
</feature>